<accession>A0A182UNQ3</accession>
<dbReference type="VEuPathDB" id="VectorBase:AMEM001026"/>
<dbReference type="VEuPathDB" id="VectorBase:AMEM21_005356"/>
<dbReference type="InterPro" id="IPR051281">
    <property type="entry name" value="Dual-spec_lipid-protein_phosph"/>
</dbReference>
<dbReference type="STRING" id="30066.A0A182UNQ3"/>
<dbReference type="PANTHER" id="PTHR12305:SF60">
    <property type="entry name" value="PHOSPHATIDYLINOSITOL 3,4,5-TRISPHOSPHATE 3-PHOSPHATASE TPTE2-RELATED"/>
    <property type="match status" value="1"/>
</dbReference>
<reference evidence="1" key="1">
    <citation type="submission" date="2020-05" db="UniProtKB">
        <authorList>
            <consortium name="EnsemblMetazoa"/>
        </authorList>
    </citation>
    <scope>IDENTIFICATION</scope>
    <source>
        <strain evidence="1">MAF</strain>
    </source>
</reference>
<organism evidence="1 2">
    <name type="scientific">Anopheles merus</name>
    <name type="common">Mosquito</name>
    <dbReference type="NCBI Taxonomy" id="30066"/>
    <lineage>
        <taxon>Eukaryota</taxon>
        <taxon>Metazoa</taxon>
        <taxon>Ecdysozoa</taxon>
        <taxon>Arthropoda</taxon>
        <taxon>Hexapoda</taxon>
        <taxon>Insecta</taxon>
        <taxon>Pterygota</taxon>
        <taxon>Neoptera</taxon>
        <taxon>Endopterygota</taxon>
        <taxon>Diptera</taxon>
        <taxon>Nematocera</taxon>
        <taxon>Culicoidea</taxon>
        <taxon>Culicidae</taxon>
        <taxon>Anophelinae</taxon>
        <taxon>Anopheles</taxon>
    </lineage>
</organism>
<dbReference type="GO" id="GO:0016314">
    <property type="term" value="F:phosphatidylinositol-3,4,5-trisphosphate 3-phosphatase activity"/>
    <property type="evidence" value="ECO:0007669"/>
    <property type="project" value="TreeGrafter"/>
</dbReference>
<dbReference type="AlphaFoldDB" id="A0A182UNQ3"/>
<dbReference type="SUPFAM" id="SSF52799">
    <property type="entry name" value="(Phosphotyrosine protein) phosphatases II"/>
    <property type="match status" value="1"/>
</dbReference>
<proteinExistence type="predicted"/>
<protein>
    <submittedName>
        <fullName evidence="1">Uncharacterized protein</fullName>
    </submittedName>
</protein>
<dbReference type="InterPro" id="IPR029021">
    <property type="entry name" value="Prot-tyrosine_phosphatase-like"/>
</dbReference>
<dbReference type="GO" id="GO:0005829">
    <property type="term" value="C:cytosol"/>
    <property type="evidence" value="ECO:0007669"/>
    <property type="project" value="TreeGrafter"/>
</dbReference>
<dbReference type="Proteomes" id="UP000075903">
    <property type="component" value="Unassembled WGS sequence"/>
</dbReference>
<evidence type="ECO:0000313" key="2">
    <source>
        <dbReference type="Proteomes" id="UP000075903"/>
    </source>
</evidence>
<dbReference type="Gene3D" id="3.90.190.10">
    <property type="entry name" value="Protein tyrosine phosphatase superfamily"/>
    <property type="match status" value="1"/>
</dbReference>
<name>A0A182UNQ3_ANOME</name>
<keyword evidence="2" id="KW-1185">Reference proteome</keyword>
<evidence type="ECO:0000313" key="1">
    <source>
        <dbReference type="EnsemblMetazoa" id="AMEM001026-PA"/>
    </source>
</evidence>
<sequence>MSVALDITPKIIAMGFPAGNVEAIYRNNREHVVKLLTQRHDKKFKVYNLCSERTYDPKLFPIIFHVFVFL</sequence>
<dbReference type="EnsemblMetazoa" id="AMEM001026-RA">
    <property type="protein sequence ID" value="AMEM001026-PA"/>
    <property type="gene ID" value="AMEM001026"/>
</dbReference>
<dbReference type="PANTHER" id="PTHR12305">
    <property type="entry name" value="PHOSPHATASE WITH HOMOLOGY TO TENSIN"/>
    <property type="match status" value="1"/>
</dbReference>